<dbReference type="Pfam" id="PF00486">
    <property type="entry name" value="Trans_reg_C"/>
    <property type="match status" value="1"/>
</dbReference>
<evidence type="ECO:0000256" key="6">
    <source>
        <dbReference type="ARBA" id="ARBA00023163"/>
    </source>
</evidence>
<comment type="function">
    <text evidence="7">May play the central regulatory role in sporulation. It may be an element of the effector pathway responsible for the activation of sporulation genes in response to nutritional stress. Spo0A may act in concert with spo0H (a sigma factor) to control the expression of some genes that are critical to the sporulation process.</text>
</comment>
<evidence type="ECO:0000256" key="8">
    <source>
        <dbReference type="PROSITE-ProRule" id="PRU00169"/>
    </source>
</evidence>
<dbReference type="InterPro" id="IPR001789">
    <property type="entry name" value="Sig_transdc_resp-reg_receiver"/>
</dbReference>
<dbReference type="InterPro" id="IPR039420">
    <property type="entry name" value="WalR-like"/>
</dbReference>
<evidence type="ECO:0000256" key="9">
    <source>
        <dbReference type="PROSITE-ProRule" id="PRU01091"/>
    </source>
</evidence>
<keyword evidence="3" id="KW-0902">Two-component regulatory system</keyword>
<organism evidence="12 13">
    <name type="scientific">Enterocloster hominis</name>
    <name type="common">ex Liu et al. 2021</name>
    <dbReference type="NCBI Taxonomy" id="2763663"/>
    <lineage>
        <taxon>Bacteria</taxon>
        <taxon>Bacillati</taxon>
        <taxon>Bacillota</taxon>
        <taxon>Clostridia</taxon>
        <taxon>Lachnospirales</taxon>
        <taxon>Lachnospiraceae</taxon>
        <taxon>Enterocloster</taxon>
    </lineage>
</organism>
<dbReference type="PROSITE" id="PS51755">
    <property type="entry name" value="OMPR_PHOB"/>
    <property type="match status" value="1"/>
</dbReference>
<feature type="modified residue" description="4-aspartylphosphate" evidence="8">
    <location>
        <position position="51"/>
    </location>
</feature>
<evidence type="ECO:0000256" key="4">
    <source>
        <dbReference type="ARBA" id="ARBA00023015"/>
    </source>
</evidence>
<dbReference type="PANTHER" id="PTHR48111">
    <property type="entry name" value="REGULATOR OF RPOS"/>
    <property type="match status" value="1"/>
</dbReference>
<keyword evidence="4" id="KW-0805">Transcription regulation</keyword>
<evidence type="ECO:0000313" key="13">
    <source>
        <dbReference type="Proteomes" id="UP000647491"/>
    </source>
</evidence>
<dbReference type="SMART" id="SM00862">
    <property type="entry name" value="Trans_reg_C"/>
    <property type="match status" value="1"/>
</dbReference>
<dbReference type="Gene3D" id="1.10.10.10">
    <property type="entry name" value="Winged helix-like DNA-binding domain superfamily/Winged helix DNA-binding domain"/>
    <property type="match status" value="1"/>
</dbReference>
<dbReference type="Gene3D" id="3.40.50.2300">
    <property type="match status" value="1"/>
</dbReference>
<feature type="domain" description="Response regulatory" evidence="10">
    <location>
        <begin position="2"/>
        <end position="116"/>
    </location>
</feature>
<feature type="domain" description="OmpR/PhoB-type" evidence="11">
    <location>
        <begin position="124"/>
        <end position="222"/>
    </location>
</feature>
<evidence type="ECO:0000256" key="2">
    <source>
        <dbReference type="ARBA" id="ARBA00022553"/>
    </source>
</evidence>
<dbReference type="InterPro" id="IPR001867">
    <property type="entry name" value="OmpR/PhoB-type_DNA-bd"/>
</dbReference>
<evidence type="ECO:0000256" key="3">
    <source>
        <dbReference type="ARBA" id="ARBA00023012"/>
    </source>
</evidence>
<proteinExistence type="predicted"/>
<evidence type="ECO:0000256" key="1">
    <source>
        <dbReference type="ARBA" id="ARBA00018672"/>
    </source>
</evidence>
<dbReference type="Proteomes" id="UP000647491">
    <property type="component" value="Unassembled WGS sequence"/>
</dbReference>
<keyword evidence="6" id="KW-0804">Transcription</keyword>
<evidence type="ECO:0000256" key="7">
    <source>
        <dbReference type="ARBA" id="ARBA00024867"/>
    </source>
</evidence>
<dbReference type="CDD" id="cd00383">
    <property type="entry name" value="trans_reg_C"/>
    <property type="match status" value="1"/>
</dbReference>
<dbReference type="RefSeq" id="WP_262427378.1">
    <property type="nucleotide sequence ID" value="NZ_JACRTJ010000015.1"/>
</dbReference>
<keyword evidence="2 8" id="KW-0597">Phosphoprotein</keyword>
<evidence type="ECO:0000256" key="5">
    <source>
        <dbReference type="ARBA" id="ARBA00023125"/>
    </source>
</evidence>
<evidence type="ECO:0000259" key="11">
    <source>
        <dbReference type="PROSITE" id="PS51755"/>
    </source>
</evidence>
<dbReference type="InterPro" id="IPR036388">
    <property type="entry name" value="WH-like_DNA-bd_sf"/>
</dbReference>
<dbReference type="PANTHER" id="PTHR48111:SF1">
    <property type="entry name" value="TWO-COMPONENT RESPONSE REGULATOR ORR33"/>
    <property type="match status" value="1"/>
</dbReference>
<accession>A0ABR7NUD2</accession>
<protein>
    <recommendedName>
        <fullName evidence="1">Stage 0 sporulation protein A homolog</fullName>
    </recommendedName>
</protein>
<evidence type="ECO:0000259" key="10">
    <source>
        <dbReference type="PROSITE" id="PS50110"/>
    </source>
</evidence>
<gene>
    <name evidence="12" type="ORF">H8708_06840</name>
</gene>
<evidence type="ECO:0000313" key="12">
    <source>
        <dbReference type="EMBL" id="MBC8598947.1"/>
    </source>
</evidence>
<dbReference type="EMBL" id="JACRTJ010000015">
    <property type="protein sequence ID" value="MBC8598947.1"/>
    <property type="molecule type" value="Genomic_DNA"/>
</dbReference>
<keyword evidence="13" id="KW-1185">Reference proteome</keyword>
<keyword evidence="5 9" id="KW-0238">DNA-binding</keyword>
<comment type="caution">
    <text evidence="12">The sequence shown here is derived from an EMBL/GenBank/DDBJ whole genome shotgun (WGS) entry which is preliminary data.</text>
</comment>
<dbReference type="SUPFAM" id="SSF52172">
    <property type="entry name" value="CheY-like"/>
    <property type="match status" value="1"/>
</dbReference>
<dbReference type="Gene3D" id="6.10.250.690">
    <property type="match status" value="1"/>
</dbReference>
<sequence length="224" mass="25363">MRLLLAEDEQALSKALTTILERNNYSVDAAYDGKETLEYLEADNYDGVILDIMMPKIDGITVLQEIRKKGNLIPVLLLTAKSEVDDKVVGLDAGANDYLTKPFNSRELLARIRAMTRTQTVQGNSQLKVGNITLDRATYELSSPSGSYRLANKEFQMMEMLMSNPKNIISAERFMEKIWGYDSEAEINVVWVYISYLRKKLAALHADIQIKALRNAGYTLEEKE</sequence>
<dbReference type="SMART" id="SM00448">
    <property type="entry name" value="REC"/>
    <property type="match status" value="1"/>
</dbReference>
<dbReference type="PROSITE" id="PS50110">
    <property type="entry name" value="RESPONSE_REGULATORY"/>
    <property type="match status" value="1"/>
</dbReference>
<name>A0ABR7NUD2_9FIRM</name>
<reference evidence="12 13" key="1">
    <citation type="submission" date="2020-08" db="EMBL/GenBank/DDBJ databases">
        <title>Genome public.</title>
        <authorList>
            <person name="Liu C."/>
            <person name="Sun Q."/>
        </authorList>
    </citation>
    <scope>NUCLEOTIDE SEQUENCE [LARGE SCALE GENOMIC DNA]</scope>
    <source>
        <strain evidence="12 13">BX10</strain>
    </source>
</reference>
<dbReference type="InterPro" id="IPR011006">
    <property type="entry name" value="CheY-like_superfamily"/>
</dbReference>
<dbReference type="Pfam" id="PF00072">
    <property type="entry name" value="Response_reg"/>
    <property type="match status" value="1"/>
</dbReference>
<feature type="DNA-binding region" description="OmpR/PhoB-type" evidence="9">
    <location>
        <begin position="124"/>
        <end position="222"/>
    </location>
</feature>